<feature type="transmembrane region" description="Helical" evidence="1">
    <location>
        <begin position="38"/>
        <end position="58"/>
    </location>
</feature>
<gene>
    <name evidence="2" type="ORF">SAMN05216559_1704</name>
</gene>
<dbReference type="Proteomes" id="UP000199062">
    <property type="component" value="Unassembled WGS sequence"/>
</dbReference>
<dbReference type="AlphaFoldDB" id="A0A1I6KZV8"/>
<dbReference type="RefSeq" id="WP_089815878.1">
    <property type="nucleotide sequence ID" value="NZ_FOZK01000002.1"/>
</dbReference>
<proteinExistence type="predicted"/>
<evidence type="ECO:0000256" key="1">
    <source>
        <dbReference type="SAM" id="Phobius"/>
    </source>
</evidence>
<accession>A0A1I6KZV8</accession>
<keyword evidence="1" id="KW-0472">Membrane</keyword>
<organism evidence="2 3">
    <name type="scientific">Halomicrobium zhouii</name>
    <dbReference type="NCBI Taxonomy" id="767519"/>
    <lineage>
        <taxon>Archaea</taxon>
        <taxon>Methanobacteriati</taxon>
        <taxon>Methanobacteriota</taxon>
        <taxon>Stenosarchaea group</taxon>
        <taxon>Halobacteria</taxon>
        <taxon>Halobacteriales</taxon>
        <taxon>Haloarculaceae</taxon>
        <taxon>Halomicrobium</taxon>
    </lineage>
</organism>
<feature type="transmembrane region" description="Helical" evidence="1">
    <location>
        <begin position="12"/>
        <end position="32"/>
    </location>
</feature>
<evidence type="ECO:0000313" key="3">
    <source>
        <dbReference type="Proteomes" id="UP000199062"/>
    </source>
</evidence>
<keyword evidence="3" id="KW-1185">Reference proteome</keyword>
<dbReference type="STRING" id="767519.SAMN05216559_1704"/>
<keyword evidence="1" id="KW-1133">Transmembrane helix</keyword>
<keyword evidence="1" id="KW-0812">Transmembrane</keyword>
<dbReference type="EMBL" id="FOZK01000002">
    <property type="protein sequence ID" value="SFR96766.1"/>
    <property type="molecule type" value="Genomic_DNA"/>
</dbReference>
<evidence type="ECO:0000313" key="2">
    <source>
        <dbReference type="EMBL" id="SFR96766.1"/>
    </source>
</evidence>
<name>A0A1I6KZV8_9EURY</name>
<sequence>MSVNYDKRRNVGILVGLILATAVLVFVGTQFLRNSLGWNLIGELAYAFLIIVLALFAYDKLLVR</sequence>
<reference evidence="2 3" key="1">
    <citation type="submission" date="2016-10" db="EMBL/GenBank/DDBJ databases">
        <authorList>
            <person name="de Groot N.N."/>
        </authorList>
    </citation>
    <scope>NUCLEOTIDE SEQUENCE [LARGE SCALE GENOMIC DNA]</scope>
    <source>
        <strain evidence="2 3">CGMCC 1.10457</strain>
    </source>
</reference>
<protein>
    <submittedName>
        <fullName evidence="2">Uncharacterized protein</fullName>
    </submittedName>
</protein>